<protein>
    <submittedName>
        <fullName evidence="1">Uncharacterized protein</fullName>
    </submittedName>
</protein>
<dbReference type="AlphaFoldDB" id="K1PV85"/>
<dbReference type="InParanoid" id="K1PV85"/>
<proteinExistence type="predicted"/>
<dbReference type="EMBL" id="JH817875">
    <property type="protein sequence ID" value="EKC28267.1"/>
    <property type="molecule type" value="Genomic_DNA"/>
</dbReference>
<sequence>MPVYTFVRMETRGRGRGITTKAKNISPLRTIMDSQKGVRKACDGICPCQALHAFVKRNGTRYAEMMEKHIQTYHV</sequence>
<accession>K1PV85</accession>
<reference evidence="1" key="1">
    <citation type="journal article" date="2012" name="Nature">
        <title>The oyster genome reveals stress adaptation and complexity of shell formation.</title>
        <authorList>
            <person name="Zhang G."/>
            <person name="Fang X."/>
            <person name="Guo X."/>
            <person name="Li L."/>
            <person name="Luo R."/>
            <person name="Xu F."/>
            <person name="Yang P."/>
            <person name="Zhang L."/>
            <person name="Wang X."/>
            <person name="Qi H."/>
            <person name="Xiong Z."/>
            <person name="Que H."/>
            <person name="Xie Y."/>
            <person name="Holland P.W."/>
            <person name="Paps J."/>
            <person name="Zhu Y."/>
            <person name="Wu F."/>
            <person name="Chen Y."/>
            <person name="Wang J."/>
            <person name="Peng C."/>
            <person name="Meng J."/>
            <person name="Yang L."/>
            <person name="Liu J."/>
            <person name="Wen B."/>
            <person name="Zhang N."/>
            <person name="Huang Z."/>
            <person name="Zhu Q."/>
            <person name="Feng Y."/>
            <person name="Mount A."/>
            <person name="Hedgecock D."/>
            <person name="Xu Z."/>
            <person name="Liu Y."/>
            <person name="Domazet-Loso T."/>
            <person name="Du Y."/>
            <person name="Sun X."/>
            <person name="Zhang S."/>
            <person name="Liu B."/>
            <person name="Cheng P."/>
            <person name="Jiang X."/>
            <person name="Li J."/>
            <person name="Fan D."/>
            <person name="Wang W."/>
            <person name="Fu W."/>
            <person name="Wang T."/>
            <person name="Wang B."/>
            <person name="Zhang J."/>
            <person name="Peng Z."/>
            <person name="Li Y."/>
            <person name="Li N."/>
            <person name="Wang J."/>
            <person name="Chen M."/>
            <person name="He Y."/>
            <person name="Tan F."/>
            <person name="Song X."/>
            <person name="Zheng Q."/>
            <person name="Huang R."/>
            <person name="Yang H."/>
            <person name="Du X."/>
            <person name="Chen L."/>
            <person name="Yang M."/>
            <person name="Gaffney P.M."/>
            <person name="Wang S."/>
            <person name="Luo L."/>
            <person name="She Z."/>
            <person name="Ming Y."/>
            <person name="Huang W."/>
            <person name="Zhang S."/>
            <person name="Huang B."/>
            <person name="Zhang Y."/>
            <person name="Qu T."/>
            <person name="Ni P."/>
            <person name="Miao G."/>
            <person name="Wang J."/>
            <person name="Wang Q."/>
            <person name="Steinberg C.E."/>
            <person name="Wang H."/>
            <person name="Li N."/>
            <person name="Qian L."/>
            <person name="Zhang G."/>
            <person name="Li Y."/>
            <person name="Yang H."/>
            <person name="Liu X."/>
            <person name="Wang J."/>
            <person name="Yin Y."/>
            <person name="Wang J."/>
        </authorList>
    </citation>
    <scope>NUCLEOTIDE SEQUENCE [LARGE SCALE GENOMIC DNA]</scope>
    <source>
        <strain evidence="1">05x7-T-G4-1.051#20</strain>
    </source>
</reference>
<evidence type="ECO:0000313" key="1">
    <source>
        <dbReference type="EMBL" id="EKC28267.1"/>
    </source>
</evidence>
<name>K1PV85_MAGGI</name>
<organism evidence="1">
    <name type="scientific">Magallana gigas</name>
    <name type="common">Pacific oyster</name>
    <name type="synonym">Crassostrea gigas</name>
    <dbReference type="NCBI Taxonomy" id="29159"/>
    <lineage>
        <taxon>Eukaryota</taxon>
        <taxon>Metazoa</taxon>
        <taxon>Spiralia</taxon>
        <taxon>Lophotrochozoa</taxon>
        <taxon>Mollusca</taxon>
        <taxon>Bivalvia</taxon>
        <taxon>Autobranchia</taxon>
        <taxon>Pteriomorphia</taxon>
        <taxon>Ostreida</taxon>
        <taxon>Ostreoidea</taxon>
        <taxon>Ostreidae</taxon>
        <taxon>Magallana</taxon>
    </lineage>
</organism>
<gene>
    <name evidence="1" type="ORF">CGI_10016292</name>
</gene>
<dbReference type="HOGENOM" id="CLU_2673490_0_0_1"/>